<gene>
    <name evidence="1" type="ORF">SAMEA3545359_02589</name>
</gene>
<dbReference type="AlphaFoldDB" id="A0A1C6K4F5"/>
<reference evidence="1" key="1">
    <citation type="submission" date="2015-09" db="EMBL/GenBank/DDBJ databases">
        <authorList>
            <consortium name="Pathogen Informatics"/>
        </authorList>
    </citation>
    <scope>NUCLEOTIDE SEQUENCE</scope>
    <source>
        <strain evidence="1">2789STDY5834896</strain>
    </source>
</reference>
<protein>
    <submittedName>
        <fullName evidence="1">Uncharacterized protein</fullName>
    </submittedName>
</protein>
<evidence type="ECO:0000313" key="1">
    <source>
        <dbReference type="EMBL" id="SCJ89141.1"/>
    </source>
</evidence>
<accession>A0A1C6K4F5</accession>
<sequence length="106" mass="11517">MVTAISEPEGPTADTLHMPCSSTYTGPPVWPMCTSFLPWRSRMRVNFSCTLAGAPASSASIDLRANLSPPDMCGPDRCPVLCCACRRCADVLYRFKSGGRRRALAF</sequence>
<proteinExistence type="predicted"/>
<name>A0A1C6K4F5_9FIRM</name>
<dbReference type="EMBL" id="FMHG01000003">
    <property type="protein sequence ID" value="SCJ89141.1"/>
    <property type="molecule type" value="Genomic_DNA"/>
</dbReference>
<organism evidence="1">
    <name type="scientific">uncultured Anaerotruncus sp</name>
    <dbReference type="NCBI Taxonomy" id="905011"/>
    <lineage>
        <taxon>Bacteria</taxon>
        <taxon>Bacillati</taxon>
        <taxon>Bacillota</taxon>
        <taxon>Clostridia</taxon>
        <taxon>Eubacteriales</taxon>
        <taxon>Oscillospiraceae</taxon>
        <taxon>Anaerotruncus</taxon>
        <taxon>environmental samples</taxon>
    </lineage>
</organism>